<dbReference type="Gene3D" id="3.40.50.1820">
    <property type="entry name" value="alpha/beta hydrolase"/>
    <property type="match status" value="1"/>
</dbReference>
<comment type="caution">
    <text evidence="5">The sequence shown here is derived from an EMBL/GenBank/DDBJ whole genome shotgun (WGS) entry which is preliminary data.</text>
</comment>
<dbReference type="SUPFAM" id="SSF53474">
    <property type="entry name" value="alpha/beta-Hydrolases"/>
    <property type="match status" value="1"/>
</dbReference>
<dbReference type="EC" id="3.-.-.-" evidence="5"/>
<feature type="domain" description="Epoxide hydrolase N-terminal" evidence="4">
    <location>
        <begin position="12"/>
        <end position="117"/>
    </location>
</feature>
<organism evidence="5 6">
    <name type="scientific">Prauserella oleivorans</name>
    <dbReference type="NCBI Taxonomy" id="1478153"/>
    <lineage>
        <taxon>Bacteria</taxon>
        <taxon>Bacillati</taxon>
        <taxon>Actinomycetota</taxon>
        <taxon>Actinomycetes</taxon>
        <taxon>Pseudonocardiales</taxon>
        <taxon>Pseudonocardiaceae</taxon>
        <taxon>Prauserella</taxon>
    </lineage>
</organism>
<evidence type="ECO:0000256" key="1">
    <source>
        <dbReference type="ARBA" id="ARBA00010088"/>
    </source>
</evidence>
<evidence type="ECO:0000256" key="2">
    <source>
        <dbReference type="ARBA" id="ARBA00022797"/>
    </source>
</evidence>
<protein>
    <submittedName>
        <fullName evidence="5">Epoxide hydrolase family protein</fullName>
        <ecNumber evidence="5">3.-.-.-</ecNumber>
    </submittedName>
</protein>
<dbReference type="InterPro" id="IPR010497">
    <property type="entry name" value="Epoxide_hydro_N"/>
</dbReference>
<keyword evidence="6" id="KW-1185">Reference proteome</keyword>
<keyword evidence="2" id="KW-0058">Aromatic hydrocarbons catabolism</keyword>
<evidence type="ECO:0000259" key="4">
    <source>
        <dbReference type="Pfam" id="PF06441"/>
    </source>
</evidence>
<evidence type="ECO:0000313" key="5">
    <source>
        <dbReference type="EMBL" id="MFD2798053.1"/>
    </source>
</evidence>
<dbReference type="PANTHER" id="PTHR21661">
    <property type="entry name" value="EPOXIDE HYDROLASE 1-RELATED"/>
    <property type="match status" value="1"/>
</dbReference>
<evidence type="ECO:0000256" key="3">
    <source>
        <dbReference type="ARBA" id="ARBA00022801"/>
    </source>
</evidence>
<dbReference type="RefSeq" id="WP_377387683.1">
    <property type="nucleotide sequence ID" value="NZ_JBHSAN010000008.1"/>
</dbReference>
<comment type="similarity">
    <text evidence="1">Belongs to the peptidase S33 family.</text>
</comment>
<dbReference type="Pfam" id="PF06441">
    <property type="entry name" value="EHN"/>
    <property type="match status" value="1"/>
</dbReference>
<sequence length="386" mass="42387">MTTDTAMTALRIEPFRIDVPRADLDDLRARLATTRWPDELPGVGWSHGVPVSYVRRLAEYWRTGYDWRAWEARLNRHPQYVTDIAGQRVHFLHVRSPEPDALPLVLVHGWGATFAEFLDVIGPLTDPRAHGGDPADAFHVVVPSPPGFAFSGPTRQAGQADSDRYAEVIAALMAGLGYERYGTQGGDLGALVAPQLGRIDTDHVVGVHVNGLLTFGGWDLDPSTLDEADRQRWEKAQGFEEIGGYAGIQSTRPQSLAVGLHDSPAGLLAWLADIYHLFSNPAIESPDDAVGRDALLTHASIYWFTETLASSIRIYKESSQWGAAPESSGVPTGCSLYPGDTTIRAIAEQQHNVVYWAEFGDGGHFAAMEAPETFVGDVREFFRRVR</sequence>
<dbReference type="GO" id="GO:0016787">
    <property type="term" value="F:hydrolase activity"/>
    <property type="evidence" value="ECO:0007669"/>
    <property type="project" value="UniProtKB-KW"/>
</dbReference>
<gene>
    <name evidence="5" type="ORF">ACFS2C_01430</name>
</gene>
<accession>A0ABW5W615</accession>
<dbReference type="PRINTS" id="PR00412">
    <property type="entry name" value="EPOXHYDRLASE"/>
</dbReference>
<proteinExistence type="inferred from homology"/>
<evidence type="ECO:0000313" key="6">
    <source>
        <dbReference type="Proteomes" id="UP001597478"/>
    </source>
</evidence>
<dbReference type="Proteomes" id="UP001597478">
    <property type="component" value="Unassembled WGS sequence"/>
</dbReference>
<reference evidence="6" key="1">
    <citation type="journal article" date="2019" name="Int. J. Syst. Evol. Microbiol.">
        <title>The Global Catalogue of Microorganisms (GCM) 10K type strain sequencing project: providing services to taxonomists for standard genome sequencing and annotation.</title>
        <authorList>
            <consortium name="The Broad Institute Genomics Platform"/>
            <consortium name="The Broad Institute Genome Sequencing Center for Infectious Disease"/>
            <person name="Wu L."/>
            <person name="Ma J."/>
        </authorList>
    </citation>
    <scope>NUCLEOTIDE SEQUENCE [LARGE SCALE GENOMIC DNA]</scope>
    <source>
        <strain evidence="6">IBRC-M 10906</strain>
    </source>
</reference>
<dbReference type="PANTHER" id="PTHR21661:SF35">
    <property type="entry name" value="EPOXIDE HYDROLASE"/>
    <property type="match status" value="1"/>
</dbReference>
<dbReference type="InterPro" id="IPR029058">
    <property type="entry name" value="AB_hydrolase_fold"/>
</dbReference>
<keyword evidence="3 5" id="KW-0378">Hydrolase</keyword>
<dbReference type="InterPro" id="IPR016292">
    <property type="entry name" value="Epoxide_hydrolase"/>
</dbReference>
<dbReference type="InterPro" id="IPR000639">
    <property type="entry name" value="Epox_hydrolase-like"/>
</dbReference>
<dbReference type="EMBL" id="JBHUOF010000001">
    <property type="protein sequence ID" value="MFD2798053.1"/>
    <property type="molecule type" value="Genomic_DNA"/>
</dbReference>
<dbReference type="PIRSF" id="PIRSF001112">
    <property type="entry name" value="Epoxide_hydrolase"/>
    <property type="match status" value="1"/>
</dbReference>
<name>A0ABW5W615_9PSEU</name>